<dbReference type="InterPro" id="IPR007621">
    <property type="entry name" value="TPM_dom"/>
</dbReference>
<sequence length="170" mass="17734">MRRALLAAPLAILLAAGGCKAEAARESAACDGVPPLALAGRVTDAADVLDPAAEARLSDRLARYEQATRHQMVVATTPGLNGVRVDNFGTCLGNRWGIGDKDRDDGVLILIAPKERQMGIATGSGMENILPDDKTLEIVQQMTPHFAKGDYAGGLSEGIEAIAAQTGETP</sequence>
<dbReference type="EMBL" id="JACIJH010000014">
    <property type="protein sequence ID" value="MBB5708078.1"/>
    <property type="molecule type" value="Genomic_DNA"/>
</dbReference>
<organism evidence="3 4">
    <name type="scientific">Sphingopyxis panaciterrulae</name>
    <dbReference type="NCBI Taxonomy" id="462372"/>
    <lineage>
        <taxon>Bacteria</taxon>
        <taxon>Pseudomonadati</taxon>
        <taxon>Pseudomonadota</taxon>
        <taxon>Alphaproteobacteria</taxon>
        <taxon>Sphingomonadales</taxon>
        <taxon>Sphingomonadaceae</taxon>
        <taxon>Sphingopyxis</taxon>
    </lineage>
</organism>
<evidence type="ECO:0000313" key="3">
    <source>
        <dbReference type="EMBL" id="MBB5708078.1"/>
    </source>
</evidence>
<evidence type="ECO:0000313" key="4">
    <source>
        <dbReference type="Proteomes" id="UP000537161"/>
    </source>
</evidence>
<protein>
    <recommendedName>
        <fullName evidence="2">TPM domain-containing protein</fullName>
    </recommendedName>
</protein>
<dbReference type="Gene3D" id="3.10.310.50">
    <property type="match status" value="1"/>
</dbReference>
<proteinExistence type="predicted"/>
<dbReference type="Proteomes" id="UP000537161">
    <property type="component" value="Unassembled WGS sequence"/>
</dbReference>
<dbReference type="AlphaFoldDB" id="A0A7W9B8C6"/>
<dbReference type="PROSITE" id="PS51257">
    <property type="entry name" value="PROKAR_LIPOPROTEIN"/>
    <property type="match status" value="1"/>
</dbReference>
<evidence type="ECO:0000259" key="2">
    <source>
        <dbReference type="Pfam" id="PF04536"/>
    </source>
</evidence>
<name>A0A7W9B8C6_9SPHN</name>
<dbReference type="PANTHER" id="PTHR30373">
    <property type="entry name" value="UPF0603 PROTEIN YGCG"/>
    <property type="match status" value="1"/>
</dbReference>
<keyword evidence="4" id="KW-1185">Reference proteome</keyword>
<accession>A0A7W9B8C6</accession>
<reference evidence="3 4" key="1">
    <citation type="submission" date="2020-08" db="EMBL/GenBank/DDBJ databases">
        <title>Genomic Encyclopedia of Type Strains, Phase IV (KMG-IV): sequencing the most valuable type-strain genomes for metagenomic binning, comparative biology and taxonomic classification.</title>
        <authorList>
            <person name="Goeker M."/>
        </authorList>
    </citation>
    <scope>NUCLEOTIDE SEQUENCE [LARGE SCALE GENOMIC DNA]</scope>
    <source>
        <strain evidence="3 4">DSM 27163</strain>
    </source>
</reference>
<feature type="signal peptide" evidence="1">
    <location>
        <begin position="1"/>
        <end position="21"/>
    </location>
</feature>
<feature type="chain" id="PRO_5030652052" description="TPM domain-containing protein" evidence="1">
    <location>
        <begin position="22"/>
        <end position="170"/>
    </location>
</feature>
<dbReference type="Pfam" id="PF04536">
    <property type="entry name" value="TPM_phosphatase"/>
    <property type="match status" value="1"/>
</dbReference>
<dbReference type="PANTHER" id="PTHR30373:SF2">
    <property type="entry name" value="UPF0603 PROTEIN YGCG"/>
    <property type="match status" value="1"/>
</dbReference>
<comment type="caution">
    <text evidence="3">The sequence shown here is derived from an EMBL/GenBank/DDBJ whole genome shotgun (WGS) entry which is preliminary data.</text>
</comment>
<keyword evidence="1" id="KW-0732">Signal</keyword>
<evidence type="ECO:0000256" key="1">
    <source>
        <dbReference type="SAM" id="SignalP"/>
    </source>
</evidence>
<feature type="domain" description="TPM" evidence="2">
    <location>
        <begin position="42"/>
        <end position="164"/>
    </location>
</feature>
<gene>
    <name evidence="3" type="ORF">FHR21_003455</name>
</gene>
<dbReference type="RefSeq" id="WP_184100496.1">
    <property type="nucleotide sequence ID" value="NZ_JACIJH010000014.1"/>
</dbReference>